<keyword evidence="1" id="KW-1133">Transmembrane helix</keyword>
<evidence type="ECO:0000313" key="2">
    <source>
        <dbReference type="EMBL" id="CAB3694732.1"/>
    </source>
</evidence>
<sequence>MGAARSVAAHKRFFAAPEDGHQEAIVYKKQSRYHALLALAPILALLLSLLLLAHPRPVFASEDSDNASAEAAGQRARFAREFCGGSEQDVVEYKDKLRKILTEASQFDTRWQAGWQRGDSDAIQMRSLQLNSPPEFAVRVKSNCDRIKWQADNLLRARPPK</sequence>
<name>A0A6J5B8N3_9BURK</name>
<dbReference type="Proteomes" id="UP000494255">
    <property type="component" value="Unassembled WGS sequence"/>
</dbReference>
<evidence type="ECO:0000313" key="3">
    <source>
        <dbReference type="Proteomes" id="UP000494255"/>
    </source>
</evidence>
<gene>
    <name evidence="2" type="ORF">LMG24238_03301</name>
</gene>
<keyword evidence="3" id="KW-1185">Reference proteome</keyword>
<proteinExistence type="predicted"/>
<dbReference type="GeneID" id="97041922"/>
<protein>
    <submittedName>
        <fullName evidence="2">Uncharacterized protein</fullName>
    </submittedName>
</protein>
<organism evidence="2 3">
    <name type="scientific">Paraburkholderia sediminicola</name>
    <dbReference type="NCBI Taxonomy" id="458836"/>
    <lineage>
        <taxon>Bacteria</taxon>
        <taxon>Pseudomonadati</taxon>
        <taxon>Pseudomonadota</taxon>
        <taxon>Betaproteobacteria</taxon>
        <taxon>Burkholderiales</taxon>
        <taxon>Burkholderiaceae</taxon>
        <taxon>Paraburkholderia</taxon>
    </lineage>
</organism>
<accession>A0A6J5B8N3</accession>
<keyword evidence="1" id="KW-0812">Transmembrane</keyword>
<reference evidence="2 3" key="1">
    <citation type="submission" date="2020-04" db="EMBL/GenBank/DDBJ databases">
        <authorList>
            <person name="De Canck E."/>
        </authorList>
    </citation>
    <scope>NUCLEOTIDE SEQUENCE [LARGE SCALE GENOMIC DNA]</scope>
    <source>
        <strain evidence="2 3">LMG 24238</strain>
    </source>
</reference>
<dbReference type="AlphaFoldDB" id="A0A6J5B8N3"/>
<feature type="transmembrane region" description="Helical" evidence="1">
    <location>
        <begin position="35"/>
        <end position="53"/>
    </location>
</feature>
<dbReference type="EMBL" id="CADIKC010000004">
    <property type="protein sequence ID" value="CAB3694732.1"/>
    <property type="molecule type" value="Genomic_DNA"/>
</dbReference>
<evidence type="ECO:0000256" key="1">
    <source>
        <dbReference type="SAM" id="Phobius"/>
    </source>
</evidence>
<keyword evidence="1" id="KW-0472">Membrane</keyword>
<dbReference type="RefSeq" id="WP_246287600.1">
    <property type="nucleotide sequence ID" value="NZ_CADIKC010000004.1"/>
</dbReference>